<dbReference type="Pfam" id="PF19617">
    <property type="entry name" value="DUF6122"/>
    <property type="match status" value="1"/>
</dbReference>
<accession>A4CQ03</accession>
<gene>
    <name evidence="2" type="ordered locus">RB2501_01640</name>
</gene>
<dbReference type="STRING" id="313596.RB2501_01640"/>
<dbReference type="AlphaFoldDB" id="A4CQ03"/>
<keyword evidence="1" id="KW-0812">Transmembrane</keyword>
<dbReference type="KEGG" id="rbi:RB2501_01640"/>
<dbReference type="RefSeq" id="WP_015755524.1">
    <property type="nucleotide sequence ID" value="NC_013222.1"/>
</dbReference>
<feature type="transmembrane region" description="Helical" evidence="1">
    <location>
        <begin position="6"/>
        <end position="23"/>
    </location>
</feature>
<evidence type="ECO:0000313" key="3">
    <source>
        <dbReference type="Proteomes" id="UP000009049"/>
    </source>
</evidence>
<dbReference type="InterPro" id="IPR046125">
    <property type="entry name" value="DUF6122"/>
</dbReference>
<evidence type="ECO:0000313" key="2">
    <source>
        <dbReference type="EMBL" id="EAR14088.1"/>
    </source>
</evidence>
<keyword evidence="3" id="KW-1185">Reference proteome</keyword>
<evidence type="ECO:0000256" key="1">
    <source>
        <dbReference type="SAM" id="Phobius"/>
    </source>
</evidence>
<feature type="transmembrane region" description="Helical" evidence="1">
    <location>
        <begin position="28"/>
        <end position="46"/>
    </location>
</feature>
<keyword evidence="1" id="KW-0472">Membrane</keyword>
<name>A4CQ03_ROBBH</name>
<organism evidence="2 3">
    <name type="scientific">Robiginitalea biformata (strain ATCC BAA-864 / DSM 15991 / KCTC 12146 / HTCC2501)</name>
    <dbReference type="NCBI Taxonomy" id="313596"/>
    <lineage>
        <taxon>Bacteria</taxon>
        <taxon>Pseudomonadati</taxon>
        <taxon>Bacteroidota</taxon>
        <taxon>Flavobacteriia</taxon>
        <taxon>Flavobacteriales</taxon>
        <taxon>Flavobacteriaceae</taxon>
        <taxon>Robiginitalea</taxon>
    </lineage>
</organism>
<reference evidence="2 3" key="1">
    <citation type="journal article" date="2009" name="J. Bacteriol.">
        <title>Complete genome sequence of Robiginitalea biformata HTCC2501.</title>
        <authorList>
            <person name="Oh H.M."/>
            <person name="Giovannoni S.J."/>
            <person name="Lee K."/>
            <person name="Ferriera S."/>
            <person name="Johnson J."/>
            <person name="Cho J.C."/>
        </authorList>
    </citation>
    <scope>NUCLEOTIDE SEQUENCE [LARGE SCALE GENOMIC DNA]</scope>
    <source>
        <strain evidence="3">ATCC BAA-864 / HTCC2501 / KCTC 12146</strain>
    </source>
</reference>
<dbReference type="eggNOG" id="ENOG5032RPW">
    <property type="taxonomic scope" value="Bacteria"/>
</dbReference>
<protein>
    <recommendedName>
        <fullName evidence="4">Transmembrane protein</fullName>
    </recommendedName>
</protein>
<evidence type="ECO:0008006" key="4">
    <source>
        <dbReference type="Google" id="ProtNLM"/>
    </source>
</evidence>
<sequence length="106" mass="11611">MARELVHYGIHLGLPVLVAFLAYPGKKWFALAILLAGMAIDLDHLLASPVFDPNRCSIGFHPLHSYPAIAGYLLFLFFRKTRLVALGLVIHILADGADCLLLAMEA</sequence>
<dbReference type="Proteomes" id="UP000009049">
    <property type="component" value="Chromosome"/>
</dbReference>
<feature type="transmembrane region" description="Helical" evidence="1">
    <location>
        <begin position="58"/>
        <end position="78"/>
    </location>
</feature>
<feature type="transmembrane region" description="Helical" evidence="1">
    <location>
        <begin position="83"/>
        <end position="104"/>
    </location>
</feature>
<proteinExistence type="predicted"/>
<dbReference type="EMBL" id="CP001712">
    <property type="protein sequence ID" value="EAR14088.1"/>
    <property type="molecule type" value="Genomic_DNA"/>
</dbReference>
<dbReference type="OrthoDB" id="289051at2"/>
<keyword evidence="1" id="KW-1133">Transmembrane helix</keyword>
<dbReference type="HOGENOM" id="CLU_144753_1_0_10"/>